<evidence type="ECO:0000259" key="2">
    <source>
        <dbReference type="Pfam" id="PF11716"/>
    </source>
</evidence>
<proteinExistence type="predicted"/>
<feature type="domain" description="MDMPI C-terminal" evidence="1">
    <location>
        <begin position="164"/>
        <end position="232"/>
    </location>
</feature>
<dbReference type="EMBL" id="BMKU01000002">
    <property type="protein sequence ID" value="GGG90378.1"/>
    <property type="molecule type" value="Genomic_DNA"/>
</dbReference>
<keyword evidence="3" id="KW-0413">Isomerase</keyword>
<dbReference type="InterPro" id="IPR036527">
    <property type="entry name" value="SCP2_sterol-bd_dom_sf"/>
</dbReference>
<dbReference type="Pfam" id="PF07398">
    <property type="entry name" value="MDMPI_C"/>
    <property type="match status" value="1"/>
</dbReference>
<dbReference type="InterPro" id="IPR017517">
    <property type="entry name" value="Maleyloyr_isom"/>
</dbReference>
<keyword evidence="4" id="KW-1185">Reference proteome</keyword>
<accession>A0ABQ1XCE6</accession>
<dbReference type="InterPro" id="IPR010872">
    <property type="entry name" value="MDMPI_C-term_domain"/>
</dbReference>
<dbReference type="InterPro" id="IPR024344">
    <property type="entry name" value="MDMPI_metal-binding"/>
</dbReference>
<evidence type="ECO:0000259" key="1">
    <source>
        <dbReference type="Pfam" id="PF07398"/>
    </source>
</evidence>
<name>A0ABQ1XCE6_9MICC</name>
<dbReference type="NCBIfam" id="TIGR03083">
    <property type="entry name" value="maleylpyruvate isomerase family mycothiol-dependent enzyme"/>
    <property type="match status" value="1"/>
</dbReference>
<feature type="domain" description="Mycothiol-dependent maleylpyruvate isomerase metal-binding" evidence="2">
    <location>
        <begin position="13"/>
        <end position="155"/>
    </location>
</feature>
<dbReference type="SUPFAM" id="SSF109854">
    <property type="entry name" value="DinB/YfiT-like putative metalloenzymes"/>
    <property type="match status" value="1"/>
</dbReference>
<dbReference type="Pfam" id="PF11716">
    <property type="entry name" value="MDMPI_N"/>
    <property type="match status" value="1"/>
</dbReference>
<dbReference type="InterPro" id="IPR034660">
    <property type="entry name" value="DinB/YfiT-like"/>
</dbReference>
<protein>
    <submittedName>
        <fullName evidence="3">Maleylpyruvate isomerase</fullName>
    </submittedName>
</protein>
<dbReference type="RefSeq" id="WP_188809415.1">
    <property type="nucleotide sequence ID" value="NZ_BAAAWV010000001.1"/>
</dbReference>
<organism evidence="3 4">
    <name type="scientific">Pseudarthrobacter polychromogenes</name>
    <dbReference type="NCBI Taxonomy" id="1676"/>
    <lineage>
        <taxon>Bacteria</taxon>
        <taxon>Bacillati</taxon>
        <taxon>Actinomycetota</taxon>
        <taxon>Actinomycetes</taxon>
        <taxon>Micrococcales</taxon>
        <taxon>Micrococcaceae</taxon>
        <taxon>Pseudarthrobacter</taxon>
    </lineage>
</organism>
<dbReference type="SUPFAM" id="SSF55718">
    <property type="entry name" value="SCP-like"/>
    <property type="match status" value="1"/>
</dbReference>
<evidence type="ECO:0000313" key="3">
    <source>
        <dbReference type="EMBL" id="GGG90378.1"/>
    </source>
</evidence>
<dbReference type="Gene3D" id="1.20.120.450">
    <property type="entry name" value="dinb family like domain"/>
    <property type="match status" value="1"/>
</dbReference>
<comment type="caution">
    <text evidence="3">The sequence shown here is derived from an EMBL/GenBank/DDBJ whole genome shotgun (WGS) entry which is preliminary data.</text>
</comment>
<gene>
    <name evidence="3" type="ORF">GCM10011577_10960</name>
</gene>
<reference evidence="4" key="1">
    <citation type="journal article" date="2019" name="Int. J. Syst. Evol. Microbiol.">
        <title>The Global Catalogue of Microorganisms (GCM) 10K type strain sequencing project: providing services to taxonomists for standard genome sequencing and annotation.</title>
        <authorList>
            <consortium name="The Broad Institute Genomics Platform"/>
            <consortium name="The Broad Institute Genome Sequencing Center for Infectious Disease"/>
            <person name="Wu L."/>
            <person name="Ma J."/>
        </authorList>
    </citation>
    <scope>NUCLEOTIDE SEQUENCE [LARGE SCALE GENOMIC DNA]</scope>
    <source>
        <strain evidence="4">CGMCC 1.1927</strain>
    </source>
</reference>
<dbReference type="Proteomes" id="UP000596938">
    <property type="component" value="Unassembled WGS sequence"/>
</dbReference>
<dbReference type="GO" id="GO:0016853">
    <property type="term" value="F:isomerase activity"/>
    <property type="evidence" value="ECO:0007669"/>
    <property type="project" value="UniProtKB-KW"/>
</dbReference>
<evidence type="ECO:0000313" key="4">
    <source>
        <dbReference type="Proteomes" id="UP000596938"/>
    </source>
</evidence>
<sequence length="259" mass="27154">MTAPAPDELLPALHKAADNVAADAARFSDEDAKAPSALPGWTRGHVLAHLTGISNAMARQLEYAARGEAVELYDGGMEGRNKAIDMAAGHDAATHRADLTAALDRALRAFDALPGVKDSSANRTGWYAPITFRGGVVLDGGLALWRELVIHASDLLAGRGPETWSRPFCEHLFDFLAARVQPDDKLVLQPLGLQPVSIGSGNRSTVISGMITDIAAWLAGREPTLGSLRASAAADGVNLPELLPWPSGTPVAGRTGSKA</sequence>